<accession>A0A811QTP0</accession>
<protein>
    <recommendedName>
        <fullName evidence="2">MIF4G domain-containing protein</fullName>
    </recommendedName>
</protein>
<dbReference type="EMBL" id="CAJGYO010000011">
    <property type="protein sequence ID" value="CAD6260254.1"/>
    <property type="molecule type" value="Genomic_DNA"/>
</dbReference>
<name>A0A811QTP0_9POAL</name>
<feature type="compositionally biased region" description="Polar residues" evidence="1">
    <location>
        <begin position="377"/>
        <end position="397"/>
    </location>
</feature>
<dbReference type="Pfam" id="PF04050">
    <property type="entry name" value="Upf2"/>
    <property type="match status" value="1"/>
</dbReference>
<feature type="compositionally biased region" description="Basic and acidic residues" evidence="1">
    <location>
        <begin position="398"/>
        <end position="437"/>
    </location>
</feature>
<dbReference type="Gene3D" id="1.25.40.180">
    <property type="match status" value="3"/>
</dbReference>
<feature type="domain" description="MIF4G" evidence="2">
    <location>
        <begin position="448"/>
        <end position="636"/>
    </location>
</feature>
<evidence type="ECO:0000256" key="1">
    <source>
        <dbReference type="SAM" id="MobiDB-lite"/>
    </source>
</evidence>
<dbReference type="GO" id="GO:0005737">
    <property type="term" value="C:cytoplasm"/>
    <property type="evidence" value="ECO:0007669"/>
    <property type="project" value="TreeGrafter"/>
</dbReference>
<feature type="domain" description="MIF4G" evidence="2">
    <location>
        <begin position="45"/>
        <end position="281"/>
    </location>
</feature>
<dbReference type="GO" id="GO:0003723">
    <property type="term" value="F:RNA binding"/>
    <property type="evidence" value="ECO:0007669"/>
    <property type="project" value="InterPro"/>
</dbReference>
<evidence type="ECO:0000313" key="4">
    <source>
        <dbReference type="Proteomes" id="UP000604825"/>
    </source>
</evidence>
<dbReference type="SUPFAM" id="SSF48371">
    <property type="entry name" value="ARM repeat"/>
    <property type="match status" value="3"/>
</dbReference>
<comment type="caution">
    <text evidence="3">The sequence shown here is derived from an EMBL/GenBank/DDBJ whole genome shotgun (WGS) entry which is preliminary data.</text>
</comment>
<dbReference type="Proteomes" id="UP000604825">
    <property type="component" value="Unassembled WGS sequence"/>
</dbReference>
<dbReference type="GO" id="GO:0035145">
    <property type="term" value="C:exon-exon junction complex"/>
    <property type="evidence" value="ECO:0007669"/>
    <property type="project" value="TreeGrafter"/>
</dbReference>
<feature type="region of interest" description="Disordered" evidence="1">
    <location>
        <begin position="1112"/>
        <end position="1144"/>
    </location>
</feature>
<feature type="region of interest" description="Disordered" evidence="1">
    <location>
        <begin position="876"/>
        <end position="956"/>
    </location>
</feature>
<dbReference type="GO" id="GO:0000184">
    <property type="term" value="P:nuclear-transcribed mRNA catabolic process, nonsense-mediated decay"/>
    <property type="evidence" value="ECO:0007669"/>
    <property type="project" value="InterPro"/>
</dbReference>
<feature type="compositionally biased region" description="Basic and acidic residues" evidence="1">
    <location>
        <begin position="880"/>
        <end position="891"/>
    </location>
</feature>
<dbReference type="PANTHER" id="PTHR12839:SF10">
    <property type="entry name" value="MIF4G DOMAIN-CONTAINING PROTEIN"/>
    <property type="match status" value="1"/>
</dbReference>
<dbReference type="AlphaFoldDB" id="A0A811QTP0"/>
<feature type="region of interest" description="Disordered" evidence="1">
    <location>
        <begin position="369"/>
        <end position="437"/>
    </location>
</feature>
<dbReference type="InterPro" id="IPR007193">
    <property type="entry name" value="Upf2/Nmd2_C"/>
</dbReference>
<evidence type="ECO:0000259" key="2">
    <source>
        <dbReference type="SMART" id="SM00543"/>
    </source>
</evidence>
<feature type="compositionally biased region" description="Basic and acidic residues" evidence="1">
    <location>
        <begin position="945"/>
        <end position="956"/>
    </location>
</feature>
<feature type="compositionally biased region" description="Polar residues" evidence="1">
    <location>
        <begin position="925"/>
        <end position="935"/>
    </location>
</feature>
<evidence type="ECO:0000313" key="3">
    <source>
        <dbReference type="EMBL" id="CAD6260254.1"/>
    </source>
</evidence>
<organism evidence="3 4">
    <name type="scientific">Miscanthus lutarioriparius</name>
    <dbReference type="NCBI Taxonomy" id="422564"/>
    <lineage>
        <taxon>Eukaryota</taxon>
        <taxon>Viridiplantae</taxon>
        <taxon>Streptophyta</taxon>
        <taxon>Embryophyta</taxon>
        <taxon>Tracheophyta</taxon>
        <taxon>Spermatophyta</taxon>
        <taxon>Magnoliopsida</taxon>
        <taxon>Liliopsida</taxon>
        <taxon>Poales</taxon>
        <taxon>Poaceae</taxon>
        <taxon>PACMAD clade</taxon>
        <taxon>Panicoideae</taxon>
        <taxon>Andropogonodae</taxon>
        <taxon>Andropogoneae</taxon>
        <taxon>Saccharinae</taxon>
        <taxon>Miscanthus</taxon>
    </lineage>
</organism>
<dbReference type="FunFam" id="1.25.40.180:FF:000030">
    <property type="entry name" value="Regulator of nonsense transcripts UPF2"/>
    <property type="match status" value="1"/>
</dbReference>
<feature type="domain" description="MIF4G" evidence="2">
    <location>
        <begin position="651"/>
        <end position="852"/>
    </location>
</feature>
<keyword evidence="4" id="KW-1185">Reference proteome</keyword>
<dbReference type="Pfam" id="PF02854">
    <property type="entry name" value="MIF4G"/>
    <property type="match status" value="2"/>
</dbReference>
<dbReference type="FunFam" id="1.25.40.180:FF:000026">
    <property type="entry name" value="Regulator of nonsense transcripts UPF2"/>
    <property type="match status" value="1"/>
</dbReference>
<dbReference type="OrthoDB" id="27832at2759"/>
<proteinExistence type="predicted"/>
<dbReference type="InterPro" id="IPR039762">
    <property type="entry name" value="Nmd2/UPF2"/>
</dbReference>
<sequence>MKMGVAQAHLEGYKMLIDLKATLHQSNLNPVRPDANHMRTLDSSIKRNLAIIKKLKVINDEVKDGLIEELKTVNLSKFVSEAVSYICAAKLRSTDIQAAVQICSLLHQRYIDFSPCLIEELLKTFYPGKSGEPDLDKNAGALKKRSTLKLLMELYFVGIVEDASTFTTIIKDLTSLEHLKDRETTQTNLSLLASFARQGKIFLGLQQHGQDAYNEFLMDLNITYDQKRFFKKAFYSYYDAASELLQSEHVSLCVMESENAKNLNAKGELSDENTASYENLRRSFDQLLHCVSSLAEALDMQPPVMPEDGHTTRVTTGTNLPPSGKESSAVQLIWDDEDMKAFYESLPDLRAFVPAVLLGEVEPKLLEQHEKVHEQSNECSMQPQTEVQENGETSVSEHQTDRIANDEPKNRENTETERLAKEKNQEKVSREDGAEREKVRGIDGASLDSLLQKLPRCGSRDLIDQLTVEFCYLNSKANRKKLVRALFSVPRTSLELLPYYSRLVATLSPFMKGLPSLLLSMLEEEFSFLINKKDQIKIETKIRNIRFIGELCKFKIAPPCLVFRCLKACLDDFTHHNIDVACNLLETCGCFLYRSRETTIRMSNMLEVLNRLKNVKNLDAHHTTLVENAYYLCKPPERSSRLSKVRPPLHQYIRRLLFSDLDKTTVQHILLQLLKLPWAECEQYIVKCFLKVHKGKYSQVHLIALLTAGLSRYHDDFAVVVVDEVLEEIRVGLELNDYAMQQQRLAHMRFLGDLYNYECIDSSVIFETLNLIIVFGHGTSEQDLLDPLEDFFRIRLVITLLQTCGHYFTRGSSKRKLDSFLLLFQRYALSKGPLPLDVEFDVQDMFAELRPNMTRHSSLEGLNNALVELEQNEHVAAARKGGDESHWDSESQSKQSENVAFDANDKMTANISKKNGRDHEEAPNGENSTDSTSRYRNGHEDEEDFPRKERLDDRLENEDRIEDITVPVGSDEEETVEVQKKKVQVDPKDQEDFDRELKAILLESLESRKLEPARPTVNMKEPMSTFKGSKDLMTTEAAGKENVCDELVKSGSGGASEVCFKVLVKKGHKQQTKQMLIPGDCPLVQSTKQQSAAELEEKQNIKRKILEYNEREEELNATSQGSGNGGQGGRTDETPADRVTWVGPSRGGVRQHYWVAGGFYRGYGRR</sequence>
<dbReference type="PANTHER" id="PTHR12839">
    <property type="entry name" value="NONSENSE-MEDIATED MRNA DECAY PROTEIN 2 UP-FRAMESHIFT SUPPRESSOR 2"/>
    <property type="match status" value="1"/>
</dbReference>
<dbReference type="InterPro" id="IPR003890">
    <property type="entry name" value="MIF4G-like_typ-3"/>
</dbReference>
<dbReference type="SMART" id="SM00543">
    <property type="entry name" value="MIF4G"/>
    <property type="match status" value="3"/>
</dbReference>
<dbReference type="InterPro" id="IPR016024">
    <property type="entry name" value="ARM-type_fold"/>
</dbReference>
<gene>
    <name evidence="3" type="ORF">NCGR_LOCUS43689</name>
</gene>
<reference evidence="3" key="1">
    <citation type="submission" date="2020-10" db="EMBL/GenBank/DDBJ databases">
        <authorList>
            <person name="Han B."/>
            <person name="Lu T."/>
            <person name="Zhao Q."/>
            <person name="Huang X."/>
            <person name="Zhao Y."/>
        </authorList>
    </citation>
    <scope>NUCLEOTIDE SEQUENCE</scope>
</reference>